<protein>
    <submittedName>
        <fullName evidence="2">Uncharacterized protein</fullName>
    </submittedName>
</protein>
<dbReference type="RefSeq" id="WP_059744988.1">
    <property type="nucleotide sequence ID" value="NZ_LRDC01000010.1"/>
</dbReference>
<gene>
    <name evidence="2" type="ORF">AWJ07_12875</name>
</gene>
<evidence type="ECO:0000313" key="3">
    <source>
        <dbReference type="Proteomes" id="UP000055702"/>
    </source>
</evidence>
<accession>A0A106C206</accession>
<reference evidence="2 3" key="1">
    <citation type="submission" date="2016-01" db="EMBL/GenBank/DDBJ databases">
        <title>Draft genome of the antarctic isolate Shewanella frigidimarina Ag06-30.</title>
        <authorList>
            <person name="Parmeciano Di Noto G."/>
            <person name="Vazquez S."/>
            <person name="Mac Cormack W."/>
            <person name="Iriarte A."/>
            <person name="Quiroga C."/>
        </authorList>
    </citation>
    <scope>NUCLEOTIDE SEQUENCE [LARGE SCALE GENOMIC DNA]</scope>
    <source>
        <strain evidence="2 3">Ag06-30</strain>
    </source>
</reference>
<dbReference type="EMBL" id="LRDC01000010">
    <property type="protein sequence ID" value="KVX02775.1"/>
    <property type="molecule type" value="Genomic_DNA"/>
</dbReference>
<feature type="compositionally biased region" description="Polar residues" evidence="1">
    <location>
        <begin position="11"/>
        <end position="31"/>
    </location>
</feature>
<organism evidence="2">
    <name type="scientific">Shewanella frigidimarina</name>
    <dbReference type="NCBI Taxonomy" id="56812"/>
    <lineage>
        <taxon>Bacteria</taxon>
        <taxon>Pseudomonadati</taxon>
        <taxon>Pseudomonadota</taxon>
        <taxon>Gammaproteobacteria</taxon>
        <taxon>Alteromonadales</taxon>
        <taxon>Shewanellaceae</taxon>
        <taxon>Shewanella</taxon>
    </lineage>
</organism>
<proteinExistence type="predicted"/>
<evidence type="ECO:0000313" key="2">
    <source>
        <dbReference type="EMBL" id="KVX02775.1"/>
    </source>
</evidence>
<feature type="compositionally biased region" description="Basic and acidic residues" evidence="1">
    <location>
        <begin position="1"/>
        <end position="10"/>
    </location>
</feature>
<sequence>MYAQKEKPAENKSSAVANSVAQKKTSVNKSISFEDNRPEAVSQRTTEMLARKHATEPRQSIQRKGSSRQNYVQRVIQRNGKDVIESTVLDQNTEAVKADVDFAMSKIKFAVIKLSVESVEVANALKNSGRDWIVYAPLISWFYGIGGLIIKWNNTWPLEDTAGLLIDLGIALRKISTQGQQAQFLMNAYMKASRQSNKKIDKTSEWATDLPEHTAMQAGVSASTANLLKMIRMLDVNTPREIEAIMNGVIIYWKNSNIKQALGQYHTAAEVWAAYTYHLEEYVMKTPDSGTPRAKL</sequence>
<dbReference type="Proteomes" id="UP000055702">
    <property type="component" value="Unassembled WGS sequence"/>
</dbReference>
<evidence type="ECO:0000256" key="1">
    <source>
        <dbReference type="SAM" id="MobiDB-lite"/>
    </source>
</evidence>
<comment type="caution">
    <text evidence="2">The sequence shown here is derived from an EMBL/GenBank/DDBJ whole genome shotgun (WGS) entry which is preliminary data.</text>
</comment>
<name>A0A106C206_SHEFR</name>
<feature type="region of interest" description="Disordered" evidence="1">
    <location>
        <begin position="1"/>
        <end position="43"/>
    </location>
</feature>
<dbReference type="AlphaFoldDB" id="A0A106C206"/>